<evidence type="ECO:0000259" key="7">
    <source>
        <dbReference type="PROSITE" id="PS50887"/>
    </source>
</evidence>
<dbReference type="CDD" id="cd01948">
    <property type="entry name" value="EAL"/>
    <property type="match status" value="1"/>
</dbReference>
<feature type="coiled-coil region" evidence="2">
    <location>
        <begin position="128"/>
        <end position="201"/>
    </location>
</feature>
<evidence type="ECO:0000259" key="5">
    <source>
        <dbReference type="PROSITE" id="PS50113"/>
    </source>
</evidence>
<feature type="domain" description="PAC" evidence="5">
    <location>
        <begin position="276"/>
        <end position="328"/>
    </location>
</feature>
<dbReference type="SUPFAM" id="SSF141868">
    <property type="entry name" value="EAL domain-like"/>
    <property type="match status" value="1"/>
</dbReference>
<dbReference type="Proteomes" id="UP001301728">
    <property type="component" value="Unassembled WGS sequence"/>
</dbReference>
<feature type="domain" description="PAS" evidence="4">
    <location>
        <begin position="198"/>
        <end position="271"/>
    </location>
</feature>
<dbReference type="Pfam" id="PF00990">
    <property type="entry name" value="GGDEF"/>
    <property type="match status" value="1"/>
</dbReference>
<dbReference type="Pfam" id="PF00072">
    <property type="entry name" value="Response_reg"/>
    <property type="match status" value="1"/>
</dbReference>
<dbReference type="CDD" id="cd19920">
    <property type="entry name" value="REC_PA4781-like"/>
    <property type="match status" value="1"/>
</dbReference>
<dbReference type="InterPro" id="IPR000160">
    <property type="entry name" value="GGDEF_dom"/>
</dbReference>
<dbReference type="PROSITE" id="PS50112">
    <property type="entry name" value="PAS"/>
    <property type="match status" value="1"/>
</dbReference>
<dbReference type="Gene3D" id="3.20.20.450">
    <property type="entry name" value="EAL domain"/>
    <property type="match status" value="1"/>
</dbReference>
<dbReference type="InterPro" id="IPR043128">
    <property type="entry name" value="Rev_trsase/Diguanyl_cyclase"/>
</dbReference>
<evidence type="ECO:0000313" key="9">
    <source>
        <dbReference type="Proteomes" id="UP001301728"/>
    </source>
</evidence>
<dbReference type="InterPro" id="IPR001789">
    <property type="entry name" value="Sig_transdc_resp-reg_receiver"/>
</dbReference>
<accession>A0ABU5U0H8</accession>
<dbReference type="SMART" id="SM00091">
    <property type="entry name" value="PAS"/>
    <property type="match status" value="1"/>
</dbReference>
<protein>
    <submittedName>
        <fullName evidence="8">EAL domain-containing protein</fullName>
    </submittedName>
</protein>
<dbReference type="InterPro" id="IPR035919">
    <property type="entry name" value="EAL_sf"/>
</dbReference>
<dbReference type="EMBL" id="JAYGHT010000088">
    <property type="protein sequence ID" value="MEA5520691.1"/>
    <property type="molecule type" value="Genomic_DNA"/>
</dbReference>
<reference evidence="8 9" key="1">
    <citation type="submission" date="2023-12" db="EMBL/GenBank/DDBJ databases">
        <title>Baltic Sea Cyanobacteria.</title>
        <authorList>
            <person name="Delbaje E."/>
            <person name="Fewer D.P."/>
            <person name="Shishido T.K."/>
        </authorList>
    </citation>
    <scope>NUCLEOTIDE SEQUENCE [LARGE SCALE GENOMIC DNA]</scope>
    <source>
        <strain evidence="8 9">CCNP 1315</strain>
    </source>
</reference>
<dbReference type="PROSITE" id="PS50110">
    <property type="entry name" value="RESPONSE_REGULATORY"/>
    <property type="match status" value="1"/>
</dbReference>
<dbReference type="PROSITE" id="PS50883">
    <property type="entry name" value="EAL"/>
    <property type="match status" value="1"/>
</dbReference>
<evidence type="ECO:0000259" key="3">
    <source>
        <dbReference type="PROSITE" id="PS50110"/>
    </source>
</evidence>
<dbReference type="CDD" id="cd00130">
    <property type="entry name" value="PAS"/>
    <property type="match status" value="1"/>
</dbReference>
<dbReference type="InterPro" id="IPR001633">
    <property type="entry name" value="EAL_dom"/>
</dbReference>
<sequence length="754" mass="85650">MINKDLNSGIILVVDDYPLNLEIFCACLLRAEYAVLVADTGELALEIAASQQPDLILLDIRMPDMDGYEVCRRLKASPSTRDIPVIFMTALSETDNKVQGLLLGAADYITKPIHPQEALARIQAHLSVRHLTQLLEQQVERLQQEIQRRQQVEEQLRQVNILLEHRVEERTTELLAANTQLKQEIQHRQEIEKALIREKEQAQITLESIGDGVITTDEQGKVEYLNPVAEQLTGWKNHQVRGQSLSQVFRIVDELTRQPLENPVEQVLHHAEIVHLTHHTLLISREGTEYAIEDSAAPIRDHQGQIRGVVLVFRDVTQSRLLSRQLSWQASHDHLTGLLNRQAFEQKIMAAITSAQTEEQNHVFCFMDLDKFKLVNDTCGHPAGDELLRQITALLQTRVRTADCLARLGGDEFGLLLHGCTLADGKEVAETVRKLIQDFRFSWQDQVFSIGVSIGLVKIDGYTPDLSSVLGAADAACYAAKARGRNCIHVYEIEDEERAERHRERQWILEINHALREDRFRLYAQKIVPLNSTTDSKKYYELLLRLVDETGDLVPPMAFLPTAERYNLMLAIDRWVINTFLQNYEQLISEEQEQQTECLYMINLAGSSIKNQEFIDFLKVQLTQHQVIAQSLCFEIPETVAIASLSQTREFIQTLKQLGCCCAIDHFGGGMSSLAYLKHLSWDYLKIDSSSVKEIQTAKIEYALLESVNKIGHAMGVKTIAEFVENPATLEILREIGVDFAQGYGIDQPQRLLR</sequence>
<dbReference type="InterPro" id="IPR000014">
    <property type="entry name" value="PAS"/>
</dbReference>
<dbReference type="SUPFAM" id="SSF55785">
    <property type="entry name" value="PYP-like sensor domain (PAS domain)"/>
    <property type="match status" value="1"/>
</dbReference>
<dbReference type="InterPro" id="IPR011006">
    <property type="entry name" value="CheY-like_superfamily"/>
</dbReference>
<keyword evidence="9" id="KW-1185">Reference proteome</keyword>
<dbReference type="PROSITE" id="PS50113">
    <property type="entry name" value="PAC"/>
    <property type="match status" value="1"/>
</dbReference>
<dbReference type="Pfam" id="PF08448">
    <property type="entry name" value="PAS_4"/>
    <property type="match status" value="1"/>
</dbReference>
<dbReference type="SMART" id="SM00448">
    <property type="entry name" value="REC"/>
    <property type="match status" value="1"/>
</dbReference>
<proteinExistence type="predicted"/>
<organism evidence="8 9">
    <name type="scientific">Limnoraphis robusta CCNP1315</name>
    <dbReference type="NCBI Taxonomy" id="3110306"/>
    <lineage>
        <taxon>Bacteria</taxon>
        <taxon>Bacillati</taxon>
        <taxon>Cyanobacteriota</taxon>
        <taxon>Cyanophyceae</taxon>
        <taxon>Oscillatoriophycideae</taxon>
        <taxon>Oscillatoriales</taxon>
        <taxon>Sirenicapillariaceae</taxon>
        <taxon>Limnoraphis</taxon>
    </lineage>
</organism>
<comment type="caution">
    <text evidence="8">The sequence shown here is derived from an EMBL/GenBank/DDBJ whole genome shotgun (WGS) entry which is preliminary data.</text>
</comment>
<dbReference type="PANTHER" id="PTHR44757:SF4">
    <property type="entry name" value="DIGUANYLATE CYCLASE DGCE-RELATED"/>
    <property type="match status" value="1"/>
</dbReference>
<evidence type="ECO:0000259" key="4">
    <source>
        <dbReference type="PROSITE" id="PS50112"/>
    </source>
</evidence>
<dbReference type="Gene3D" id="3.30.70.270">
    <property type="match status" value="1"/>
</dbReference>
<feature type="domain" description="EAL" evidence="6">
    <location>
        <begin position="504"/>
        <end position="754"/>
    </location>
</feature>
<gene>
    <name evidence="8" type="ORF">VB854_17245</name>
</gene>
<dbReference type="InterPro" id="IPR052155">
    <property type="entry name" value="Biofilm_reg_signaling"/>
</dbReference>
<dbReference type="InterPro" id="IPR029787">
    <property type="entry name" value="Nucleotide_cyclase"/>
</dbReference>
<feature type="domain" description="Response regulatory" evidence="3">
    <location>
        <begin position="10"/>
        <end position="126"/>
    </location>
</feature>
<feature type="domain" description="GGDEF" evidence="7">
    <location>
        <begin position="360"/>
        <end position="493"/>
    </location>
</feature>
<dbReference type="CDD" id="cd01949">
    <property type="entry name" value="GGDEF"/>
    <property type="match status" value="1"/>
</dbReference>
<dbReference type="InterPro" id="IPR001610">
    <property type="entry name" value="PAC"/>
</dbReference>
<dbReference type="SMART" id="SM00267">
    <property type="entry name" value="GGDEF"/>
    <property type="match status" value="1"/>
</dbReference>
<dbReference type="RefSeq" id="WP_323273370.1">
    <property type="nucleotide sequence ID" value="NZ_JAYGHT010000088.1"/>
</dbReference>
<name>A0ABU5U0H8_9CYAN</name>
<dbReference type="InterPro" id="IPR035965">
    <property type="entry name" value="PAS-like_dom_sf"/>
</dbReference>
<keyword evidence="2" id="KW-0175">Coiled coil</keyword>
<dbReference type="Gene3D" id="3.30.450.20">
    <property type="entry name" value="PAS domain"/>
    <property type="match status" value="1"/>
</dbReference>
<dbReference type="PANTHER" id="PTHR44757">
    <property type="entry name" value="DIGUANYLATE CYCLASE DGCP"/>
    <property type="match status" value="1"/>
</dbReference>
<dbReference type="Gene3D" id="3.40.50.2300">
    <property type="match status" value="1"/>
</dbReference>
<dbReference type="InterPro" id="IPR013656">
    <property type="entry name" value="PAS_4"/>
</dbReference>
<evidence type="ECO:0000259" key="6">
    <source>
        <dbReference type="PROSITE" id="PS50883"/>
    </source>
</evidence>
<dbReference type="InterPro" id="IPR000700">
    <property type="entry name" value="PAS-assoc_C"/>
</dbReference>
<feature type="modified residue" description="4-aspartylphosphate" evidence="1">
    <location>
        <position position="59"/>
    </location>
</feature>
<dbReference type="NCBIfam" id="TIGR00229">
    <property type="entry name" value="sensory_box"/>
    <property type="match status" value="1"/>
</dbReference>
<dbReference type="Pfam" id="PF00563">
    <property type="entry name" value="EAL"/>
    <property type="match status" value="1"/>
</dbReference>
<keyword evidence="1" id="KW-0597">Phosphoprotein</keyword>
<dbReference type="PROSITE" id="PS50887">
    <property type="entry name" value="GGDEF"/>
    <property type="match status" value="1"/>
</dbReference>
<dbReference type="SMART" id="SM00052">
    <property type="entry name" value="EAL"/>
    <property type="match status" value="1"/>
</dbReference>
<dbReference type="SUPFAM" id="SSF55073">
    <property type="entry name" value="Nucleotide cyclase"/>
    <property type="match status" value="1"/>
</dbReference>
<evidence type="ECO:0000256" key="2">
    <source>
        <dbReference type="SAM" id="Coils"/>
    </source>
</evidence>
<dbReference type="SMART" id="SM00086">
    <property type="entry name" value="PAC"/>
    <property type="match status" value="1"/>
</dbReference>
<dbReference type="NCBIfam" id="TIGR00254">
    <property type="entry name" value="GGDEF"/>
    <property type="match status" value="1"/>
</dbReference>
<evidence type="ECO:0000256" key="1">
    <source>
        <dbReference type="PROSITE-ProRule" id="PRU00169"/>
    </source>
</evidence>
<dbReference type="SUPFAM" id="SSF52172">
    <property type="entry name" value="CheY-like"/>
    <property type="match status" value="1"/>
</dbReference>
<evidence type="ECO:0000313" key="8">
    <source>
        <dbReference type="EMBL" id="MEA5520691.1"/>
    </source>
</evidence>